<keyword evidence="4" id="KW-1185">Reference proteome</keyword>
<name>A0A8S1WIW5_PAROT</name>
<accession>A0A8S1WIW5</accession>
<keyword evidence="2" id="KW-0812">Transmembrane</keyword>
<dbReference type="OrthoDB" id="10324900at2759"/>
<feature type="region of interest" description="Disordered" evidence="1">
    <location>
        <begin position="1"/>
        <end position="25"/>
    </location>
</feature>
<dbReference type="AlphaFoldDB" id="A0A8S1WIW5"/>
<comment type="caution">
    <text evidence="3">The sequence shown here is derived from an EMBL/GenBank/DDBJ whole genome shotgun (WGS) entry which is preliminary data.</text>
</comment>
<evidence type="ECO:0000256" key="2">
    <source>
        <dbReference type="SAM" id="Phobius"/>
    </source>
</evidence>
<keyword evidence="2" id="KW-0472">Membrane</keyword>
<evidence type="ECO:0008006" key="5">
    <source>
        <dbReference type="Google" id="ProtNLM"/>
    </source>
</evidence>
<feature type="transmembrane region" description="Helical" evidence="2">
    <location>
        <begin position="130"/>
        <end position="152"/>
    </location>
</feature>
<feature type="compositionally biased region" description="Polar residues" evidence="1">
    <location>
        <begin position="12"/>
        <end position="25"/>
    </location>
</feature>
<dbReference type="EMBL" id="CAJJDP010000085">
    <property type="protein sequence ID" value="CAD8185736.1"/>
    <property type="molecule type" value="Genomic_DNA"/>
</dbReference>
<keyword evidence="2" id="KW-1133">Transmembrane helix</keyword>
<evidence type="ECO:0000313" key="4">
    <source>
        <dbReference type="Proteomes" id="UP000683925"/>
    </source>
</evidence>
<protein>
    <recommendedName>
        <fullName evidence="5">Transmembrane protein</fullName>
    </recommendedName>
</protein>
<gene>
    <name evidence="3" type="ORF">POCTA_138.1.T0860116</name>
</gene>
<sequence>MKRGSFGFIHADNSQNQEVNGGHTQETVRNSNKFKRFWTDDFSHFQKRQVKIETESNQTEYKSQALKEMAQQKKLKFLETPPNSIVNRLEQQQTVPFYIKQREDQIKQAKQFKSHVKDQIYKDDDVNKKVCIFLIEAFSAIFIILITAHLFLHKYFQ</sequence>
<reference evidence="3" key="1">
    <citation type="submission" date="2021-01" db="EMBL/GenBank/DDBJ databases">
        <authorList>
            <consortium name="Genoscope - CEA"/>
            <person name="William W."/>
        </authorList>
    </citation>
    <scope>NUCLEOTIDE SEQUENCE</scope>
</reference>
<dbReference type="OMA" id="CIFLIEA"/>
<evidence type="ECO:0000313" key="3">
    <source>
        <dbReference type="EMBL" id="CAD8185736.1"/>
    </source>
</evidence>
<organism evidence="3 4">
    <name type="scientific">Paramecium octaurelia</name>
    <dbReference type="NCBI Taxonomy" id="43137"/>
    <lineage>
        <taxon>Eukaryota</taxon>
        <taxon>Sar</taxon>
        <taxon>Alveolata</taxon>
        <taxon>Ciliophora</taxon>
        <taxon>Intramacronucleata</taxon>
        <taxon>Oligohymenophorea</taxon>
        <taxon>Peniculida</taxon>
        <taxon>Parameciidae</taxon>
        <taxon>Paramecium</taxon>
    </lineage>
</organism>
<proteinExistence type="predicted"/>
<dbReference type="Proteomes" id="UP000683925">
    <property type="component" value="Unassembled WGS sequence"/>
</dbReference>
<evidence type="ECO:0000256" key="1">
    <source>
        <dbReference type="SAM" id="MobiDB-lite"/>
    </source>
</evidence>